<comment type="caution">
    <text evidence="2">The sequence shown here is derived from an EMBL/GenBank/DDBJ whole genome shotgun (WGS) entry which is preliminary data.</text>
</comment>
<proteinExistence type="predicted"/>
<evidence type="ECO:0000313" key="2">
    <source>
        <dbReference type="EMBL" id="KAJ1124434.1"/>
    </source>
</evidence>
<evidence type="ECO:0000256" key="1">
    <source>
        <dbReference type="SAM" id="Coils"/>
    </source>
</evidence>
<protein>
    <submittedName>
        <fullName evidence="2">Uncharacterized protein</fullName>
    </submittedName>
</protein>
<name>A0AAV7PBB6_PLEWA</name>
<dbReference type="AlphaFoldDB" id="A0AAV7PBB6"/>
<evidence type="ECO:0000313" key="3">
    <source>
        <dbReference type="Proteomes" id="UP001066276"/>
    </source>
</evidence>
<feature type="coiled-coil region" evidence="1">
    <location>
        <begin position="69"/>
        <end position="96"/>
    </location>
</feature>
<keyword evidence="1" id="KW-0175">Coiled coil</keyword>
<sequence>MQLHLVLKTLMLGPTLQEILQAITAFREAPEIKINTLGTDLGLLHDDHRRFADPVTSTENELADVASALTTTKARLSTTELRLKTLEAKVNDAENRSHQNNICLIGLPEHLQGNYMVTFLESWLRTERAPVWPSAFFALERAHWVPMRPLPPGAPPGAPLRLVVTRLLY</sequence>
<accession>A0AAV7PBB6</accession>
<dbReference type="Proteomes" id="UP001066276">
    <property type="component" value="Chromosome 7"/>
</dbReference>
<dbReference type="EMBL" id="JANPWB010000011">
    <property type="protein sequence ID" value="KAJ1124434.1"/>
    <property type="molecule type" value="Genomic_DNA"/>
</dbReference>
<organism evidence="2 3">
    <name type="scientific">Pleurodeles waltl</name>
    <name type="common">Iberian ribbed newt</name>
    <dbReference type="NCBI Taxonomy" id="8319"/>
    <lineage>
        <taxon>Eukaryota</taxon>
        <taxon>Metazoa</taxon>
        <taxon>Chordata</taxon>
        <taxon>Craniata</taxon>
        <taxon>Vertebrata</taxon>
        <taxon>Euteleostomi</taxon>
        <taxon>Amphibia</taxon>
        <taxon>Batrachia</taxon>
        <taxon>Caudata</taxon>
        <taxon>Salamandroidea</taxon>
        <taxon>Salamandridae</taxon>
        <taxon>Pleurodelinae</taxon>
        <taxon>Pleurodeles</taxon>
    </lineage>
</organism>
<gene>
    <name evidence="2" type="ORF">NDU88_002895</name>
</gene>
<keyword evidence="3" id="KW-1185">Reference proteome</keyword>
<reference evidence="2" key="1">
    <citation type="journal article" date="2022" name="bioRxiv">
        <title>Sequencing and chromosome-scale assembly of the giantPleurodeles waltlgenome.</title>
        <authorList>
            <person name="Brown T."/>
            <person name="Elewa A."/>
            <person name="Iarovenko S."/>
            <person name="Subramanian E."/>
            <person name="Araus A.J."/>
            <person name="Petzold A."/>
            <person name="Susuki M."/>
            <person name="Suzuki K.-i.T."/>
            <person name="Hayashi T."/>
            <person name="Toyoda A."/>
            <person name="Oliveira C."/>
            <person name="Osipova E."/>
            <person name="Leigh N.D."/>
            <person name="Simon A."/>
            <person name="Yun M.H."/>
        </authorList>
    </citation>
    <scope>NUCLEOTIDE SEQUENCE</scope>
    <source>
        <strain evidence="2">20211129_DDA</strain>
        <tissue evidence="2">Liver</tissue>
    </source>
</reference>
<dbReference type="Gene3D" id="3.30.70.1820">
    <property type="entry name" value="L1 transposable element, RRM domain"/>
    <property type="match status" value="1"/>
</dbReference>